<dbReference type="Proteomes" id="UP000295531">
    <property type="component" value="Unassembled WGS sequence"/>
</dbReference>
<dbReference type="CDD" id="cd07477">
    <property type="entry name" value="Peptidases_S8_Subtilisin_subset"/>
    <property type="match status" value="1"/>
</dbReference>
<dbReference type="GO" id="GO:0046872">
    <property type="term" value="F:metal ion binding"/>
    <property type="evidence" value="ECO:0007669"/>
    <property type="project" value="UniProtKB-KW"/>
</dbReference>
<protein>
    <submittedName>
        <fullName evidence="14">Subtilisin family serine protease</fullName>
    </submittedName>
</protein>
<keyword evidence="15" id="KW-1185">Reference proteome</keyword>
<dbReference type="Gene3D" id="3.30.70.80">
    <property type="entry name" value="Peptidase S8 propeptide/proteinase inhibitor I9"/>
    <property type="match status" value="1"/>
</dbReference>
<keyword evidence="4" id="KW-0479">Metal-binding</keyword>
<evidence type="ECO:0000313" key="14">
    <source>
        <dbReference type="EMBL" id="TDP27847.1"/>
    </source>
</evidence>
<dbReference type="Pfam" id="PF02225">
    <property type="entry name" value="PA"/>
    <property type="match status" value="1"/>
</dbReference>
<evidence type="ECO:0000256" key="5">
    <source>
        <dbReference type="ARBA" id="ARBA00022801"/>
    </source>
</evidence>
<dbReference type="EMBL" id="SNXI01000025">
    <property type="protein sequence ID" value="TDP27847.1"/>
    <property type="molecule type" value="Genomic_DNA"/>
</dbReference>
<name>A0A4R6P1F7_9GAMM</name>
<dbReference type="PRINTS" id="PR00723">
    <property type="entry name" value="SUBTILISIN"/>
</dbReference>
<dbReference type="GO" id="GO:0005615">
    <property type="term" value="C:extracellular space"/>
    <property type="evidence" value="ECO:0007669"/>
    <property type="project" value="TreeGrafter"/>
</dbReference>
<feature type="domain" description="Peptidase S8/S53" evidence="11">
    <location>
        <begin position="123"/>
        <end position="299"/>
    </location>
</feature>
<keyword evidence="6 8" id="KW-0720">Serine protease</keyword>
<feature type="active site" description="Charge relay system" evidence="7 8">
    <location>
        <position position="161"/>
    </location>
</feature>
<dbReference type="InterPro" id="IPR000209">
    <property type="entry name" value="Peptidase_S8/S53_dom"/>
</dbReference>
<evidence type="ECO:0000256" key="6">
    <source>
        <dbReference type="ARBA" id="ARBA00022825"/>
    </source>
</evidence>
<gene>
    <name evidence="14" type="ORF">DEU29_1251</name>
</gene>
<dbReference type="PANTHER" id="PTHR43806:SF11">
    <property type="entry name" value="CEREVISIN-RELATED"/>
    <property type="match status" value="1"/>
</dbReference>
<comment type="caution">
    <text evidence="14">The sequence shown here is derived from an EMBL/GenBank/DDBJ whole genome shotgun (WGS) entry which is preliminary data.</text>
</comment>
<comment type="similarity">
    <text evidence="1 8">Belongs to the peptidase S8 family.</text>
</comment>
<dbReference type="InterPro" id="IPR022398">
    <property type="entry name" value="Peptidase_S8_His-AS"/>
</dbReference>
<feature type="active site" description="Charge relay system" evidence="7 8">
    <location>
        <position position="438"/>
    </location>
</feature>
<feature type="active site" description="Charge relay system" evidence="7 8">
    <location>
        <position position="128"/>
    </location>
</feature>
<evidence type="ECO:0000259" key="13">
    <source>
        <dbReference type="Pfam" id="PF22148"/>
    </source>
</evidence>
<dbReference type="SUPFAM" id="SSF54897">
    <property type="entry name" value="Protease propeptides/inhibitors"/>
    <property type="match status" value="1"/>
</dbReference>
<dbReference type="PROSITE" id="PS51892">
    <property type="entry name" value="SUBTILASE"/>
    <property type="match status" value="1"/>
</dbReference>
<evidence type="ECO:0000259" key="12">
    <source>
        <dbReference type="Pfam" id="PF02225"/>
    </source>
</evidence>
<dbReference type="SUPFAM" id="SSF52743">
    <property type="entry name" value="Subtilisin-like"/>
    <property type="match status" value="1"/>
</dbReference>
<keyword evidence="5 8" id="KW-0378">Hydrolase</keyword>
<dbReference type="GO" id="GO:0004252">
    <property type="term" value="F:serine-type endopeptidase activity"/>
    <property type="evidence" value="ECO:0007669"/>
    <property type="project" value="UniProtKB-UniRule"/>
</dbReference>
<evidence type="ECO:0000256" key="3">
    <source>
        <dbReference type="ARBA" id="ARBA00022670"/>
    </source>
</evidence>
<dbReference type="Gene3D" id="3.50.30.30">
    <property type="match status" value="1"/>
</dbReference>
<dbReference type="InterPro" id="IPR050131">
    <property type="entry name" value="Peptidase_S8_subtilisin-like"/>
</dbReference>
<evidence type="ECO:0000256" key="8">
    <source>
        <dbReference type="PROSITE-ProRule" id="PRU01240"/>
    </source>
</evidence>
<dbReference type="InterPro" id="IPR034202">
    <property type="entry name" value="Subtilisin_Carlsberg-like"/>
</dbReference>
<dbReference type="GO" id="GO:0006508">
    <property type="term" value="P:proteolysis"/>
    <property type="evidence" value="ECO:0007669"/>
    <property type="project" value="UniProtKB-KW"/>
</dbReference>
<sequence length="532" mass="53824">MKLSLKKSLVFVATASVLSAGAQAAVDKERVIVAFKPGNKASVQQAIQKAGGETKVDLPNHHAMAITVPANALKGLKNNPNIEYVEPDVKRKLLASEFEPGQPYGIAQVQADLLSDAAAGNRKVCIIDSGYDLGHPDLQSAGVDGSYNSGTGNWYTDENGHGTHVAGTIAALANGTGVVGVLPNGNINLHIVKVFNADGWGYSSSLIAAADECAAAGSNVINMSLGGDRGSKTEERAFAQFNDQGILSIAAAGNAGNTRHSYPASYDAVVSVAAIDSNKQVASFSQQTNQVELSGPGVAVLSSVPRGMGERSEAVVAEVSFENLAMEGSAKGTATGSLADCGIGDQVCADANGSVCLIERGAISFAEKVQACEAGGGIGTIIYNNEAGVLSGTLGDVVTSIPSVGVSASAGAQMLNQLGSTATVAVESSDWAFFDGTSMATPHVVGVSALVWSHFADCSNTDIRSALSATAEDLGDTGRDNAYGHGLVQAKLAYDYLATNGCAGSSGSGGDTGGSGDDDTKPGNGKGNGKNK</sequence>
<dbReference type="OrthoDB" id="9790784at2"/>
<dbReference type="PANTHER" id="PTHR43806">
    <property type="entry name" value="PEPTIDASE S8"/>
    <property type="match status" value="1"/>
</dbReference>
<keyword evidence="2" id="KW-0134">Cell wall</keyword>
<feature type="domain" description="Peptidase S8/S53" evidence="11">
    <location>
        <begin position="423"/>
        <end position="486"/>
    </location>
</feature>
<evidence type="ECO:0000256" key="4">
    <source>
        <dbReference type="ARBA" id="ARBA00022723"/>
    </source>
</evidence>
<dbReference type="PROSITE" id="PS00138">
    <property type="entry name" value="SUBTILASE_SER"/>
    <property type="match status" value="1"/>
</dbReference>
<dbReference type="InterPro" id="IPR036852">
    <property type="entry name" value="Peptidase_S8/S53_dom_sf"/>
</dbReference>
<keyword evidence="10" id="KW-0732">Signal</keyword>
<keyword evidence="3 8" id="KW-0645">Protease</keyword>
<feature type="domain" description="PA" evidence="12">
    <location>
        <begin position="341"/>
        <end position="413"/>
    </location>
</feature>
<dbReference type="PROSITE" id="PS00137">
    <property type="entry name" value="SUBTILASE_HIS"/>
    <property type="match status" value="1"/>
</dbReference>
<dbReference type="Gene3D" id="3.40.50.200">
    <property type="entry name" value="Peptidase S8/S53 domain"/>
    <property type="match status" value="1"/>
</dbReference>
<reference evidence="14 15" key="1">
    <citation type="submission" date="2019-03" db="EMBL/GenBank/DDBJ databases">
        <title>Freshwater and sediment microbial communities from various areas in North America, analyzing microbe dynamics in response to fracking.</title>
        <authorList>
            <person name="Lamendella R."/>
        </authorList>
    </citation>
    <scope>NUCLEOTIDE SEQUENCE [LARGE SCALE GENOMIC DNA]</scope>
    <source>
        <strain evidence="14 15">18_TX</strain>
    </source>
</reference>
<feature type="domain" description="Fervidolysin-like N-terminal prodomain" evidence="13">
    <location>
        <begin position="28"/>
        <end position="87"/>
    </location>
</feature>
<dbReference type="InterPro" id="IPR054399">
    <property type="entry name" value="Fervidolysin-like_N_prodom"/>
</dbReference>
<dbReference type="RefSeq" id="WP_133540704.1">
    <property type="nucleotide sequence ID" value="NZ_SNXI01000025.1"/>
</dbReference>
<evidence type="ECO:0000256" key="1">
    <source>
        <dbReference type="ARBA" id="ARBA00011073"/>
    </source>
</evidence>
<feature type="compositionally biased region" description="Gly residues" evidence="9">
    <location>
        <begin position="506"/>
        <end position="515"/>
    </location>
</feature>
<organism evidence="14 15">
    <name type="scientific">Idiomarina aquatica</name>
    <dbReference type="NCBI Taxonomy" id="1327752"/>
    <lineage>
        <taxon>Bacteria</taxon>
        <taxon>Pseudomonadati</taxon>
        <taxon>Pseudomonadota</taxon>
        <taxon>Gammaproteobacteria</taxon>
        <taxon>Alteromonadales</taxon>
        <taxon>Idiomarinaceae</taxon>
        <taxon>Idiomarina</taxon>
    </lineage>
</organism>
<dbReference type="InterPro" id="IPR037045">
    <property type="entry name" value="S8pro/Inhibitor_I9_sf"/>
</dbReference>
<dbReference type="Pfam" id="PF22148">
    <property type="entry name" value="Fervidolysin_NPro-like"/>
    <property type="match status" value="1"/>
</dbReference>
<keyword evidence="2" id="KW-0964">Secreted</keyword>
<proteinExistence type="inferred from homology"/>
<dbReference type="AlphaFoldDB" id="A0A4R6P1F7"/>
<feature type="signal peptide" evidence="10">
    <location>
        <begin position="1"/>
        <end position="24"/>
    </location>
</feature>
<evidence type="ECO:0000256" key="9">
    <source>
        <dbReference type="SAM" id="MobiDB-lite"/>
    </source>
</evidence>
<evidence type="ECO:0000256" key="10">
    <source>
        <dbReference type="SAM" id="SignalP"/>
    </source>
</evidence>
<evidence type="ECO:0000313" key="15">
    <source>
        <dbReference type="Proteomes" id="UP000295531"/>
    </source>
</evidence>
<feature type="chain" id="PRO_5020657675" evidence="10">
    <location>
        <begin position="25"/>
        <end position="532"/>
    </location>
</feature>
<evidence type="ECO:0000256" key="2">
    <source>
        <dbReference type="ARBA" id="ARBA00022512"/>
    </source>
</evidence>
<dbReference type="InterPro" id="IPR023828">
    <property type="entry name" value="Peptidase_S8_Ser-AS"/>
</dbReference>
<dbReference type="InterPro" id="IPR015500">
    <property type="entry name" value="Peptidase_S8_subtilisin-rel"/>
</dbReference>
<accession>A0A4R6P1F7</accession>
<feature type="region of interest" description="Disordered" evidence="9">
    <location>
        <begin position="506"/>
        <end position="532"/>
    </location>
</feature>
<dbReference type="InterPro" id="IPR003137">
    <property type="entry name" value="PA_domain"/>
</dbReference>
<evidence type="ECO:0000259" key="11">
    <source>
        <dbReference type="Pfam" id="PF00082"/>
    </source>
</evidence>
<evidence type="ECO:0000256" key="7">
    <source>
        <dbReference type="PIRSR" id="PIRSR615500-1"/>
    </source>
</evidence>
<dbReference type="Pfam" id="PF00082">
    <property type="entry name" value="Peptidase_S8"/>
    <property type="match status" value="2"/>
</dbReference>